<keyword evidence="4" id="KW-1185">Reference proteome</keyword>
<dbReference type="InterPro" id="IPR043519">
    <property type="entry name" value="NT_sf"/>
</dbReference>
<dbReference type="RefSeq" id="WP_244988790.1">
    <property type="nucleotide sequence ID" value="NZ_CP077713.1"/>
</dbReference>
<dbReference type="Proteomes" id="UP000693941">
    <property type="component" value="Chromosome"/>
</dbReference>
<evidence type="ECO:0000313" key="2">
    <source>
        <dbReference type="EMBL" id="QXJ32670.1"/>
    </source>
</evidence>
<sequence>MVFGLERIRFLEENWRRITLLVLNASRKFIDVKEAVVYGSVIKGKAMGSSDLDIALIVRNLDVKRLTDILVKIHLSLPEEISEIVDLNLIDEKDEEDFLKFVGKYVILN</sequence>
<evidence type="ECO:0000313" key="3">
    <source>
        <dbReference type="EMBL" id="QXJ35795.1"/>
    </source>
</evidence>
<dbReference type="SUPFAM" id="SSF81301">
    <property type="entry name" value="Nucleotidyltransferase"/>
    <property type="match status" value="1"/>
</dbReference>
<dbReference type="AlphaFoldDB" id="A0A8F5C2L1"/>
<accession>A0A8F5C2L1</accession>
<name>A0A8F5C2L1_9CREN</name>
<dbReference type="CDD" id="cd05403">
    <property type="entry name" value="NT_KNTase_like"/>
    <property type="match status" value="1"/>
</dbReference>
<dbReference type="GeneID" id="65563774"/>
<proteinExistence type="predicted"/>
<dbReference type="Proteomes" id="UP000694036">
    <property type="component" value="Chromosome"/>
</dbReference>
<dbReference type="EMBL" id="CP077715">
    <property type="protein sequence ID" value="QXJ32670.1"/>
    <property type="molecule type" value="Genomic_DNA"/>
</dbReference>
<evidence type="ECO:0000313" key="4">
    <source>
        <dbReference type="Proteomes" id="UP000694036"/>
    </source>
</evidence>
<gene>
    <name evidence="2" type="ORF">J5U21_02321</name>
    <name evidence="3" type="ORF">J5U22_02342</name>
</gene>
<feature type="domain" description="Polymerase beta nucleotidyltransferase" evidence="1">
    <location>
        <begin position="29"/>
        <end position="88"/>
    </location>
</feature>
<dbReference type="EMBL" id="CP077713">
    <property type="protein sequence ID" value="QXJ35795.1"/>
    <property type="molecule type" value="Genomic_DNA"/>
</dbReference>
<dbReference type="Pfam" id="PF18765">
    <property type="entry name" value="Polbeta"/>
    <property type="match status" value="1"/>
</dbReference>
<evidence type="ECO:0000259" key="1">
    <source>
        <dbReference type="Pfam" id="PF18765"/>
    </source>
</evidence>
<organism evidence="3 4">
    <name type="scientific">Saccharolobus shibatae</name>
    <dbReference type="NCBI Taxonomy" id="2286"/>
    <lineage>
        <taxon>Archaea</taxon>
        <taxon>Thermoproteota</taxon>
        <taxon>Thermoprotei</taxon>
        <taxon>Sulfolobales</taxon>
        <taxon>Sulfolobaceae</taxon>
        <taxon>Saccharolobus</taxon>
    </lineage>
</organism>
<dbReference type="InterPro" id="IPR041633">
    <property type="entry name" value="Polbeta"/>
</dbReference>
<dbReference type="Gene3D" id="3.30.460.10">
    <property type="entry name" value="Beta Polymerase, domain 2"/>
    <property type="match status" value="1"/>
</dbReference>
<reference evidence="3 4" key="1">
    <citation type="journal article" date="2021" name="Environ. Microbiol.">
        <title>New insights into the diversity and evolution of the archaeal mobilome from three complete genomes of Saccharolobus shibatae.</title>
        <authorList>
            <person name="Medvedeva S."/>
            <person name="Brandt D."/>
            <person name="Cvirkaite-Krupovic V."/>
            <person name="Liu Y."/>
            <person name="Severinov K."/>
            <person name="Ishino S."/>
            <person name="Ishino Y."/>
            <person name="Prangishvili D."/>
            <person name="Kalinowski J."/>
            <person name="Krupovic M."/>
        </authorList>
    </citation>
    <scope>NUCLEOTIDE SEQUENCE [LARGE SCALE GENOMIC DNA]</scope>
    <source>
        <strain evidence="2">BEU9</strain>
        <strain evidence="3 4">S38A</strain>
    </source>
</reference>
<protein>
    <recommendedName>
        <fullName evidence="1">Polymerase beta nucleotidyltransferase domain-containing protein</fullName>
    </recommendedName>
</protein>